<dbReference type="InterPro" id="IPR032675">
    <property type="entry name" value="LRR_dom_sf"/>
</dbReference>
<protein>
    <submittedName>
        <fullName evidence="1">Uncharacterized protein</fullName>
    </submittedName>
</protein>
<dbReference type="AlphaFoldDB" id="A0A1C4API2"/>
<reference evidence="2" key="1">
    <citation type="submission" date="2016-08" db="EMBL/GenBank/DDBJ databases">
        <authorList>
            <person name="Varghese N."/>
            <person name="Submissions Spin"/>
        </authorList>
    </citation>
    <scope>NUCLEOTIDE SEQUENCE [LARGE SCALE GENOMIC DNA]</scope>
    <source>
        <strain evidence="2">R-53144</strain>
    </source>
</reference>
<dbReference type="Gene3D" id="3.80.10.10">
    <property type="entry name" value="Ribonuclease Inhibitor"/>
    <property type="match status" value="2"/>
</dbReference>
<evidence type="ECO:0000313" key="2">
    <source>
        <dbReference type="Proteomes" id="UP000199698"/>
    </source>
</evidence>
<dbReference type="STRING" id="1798183.GA0061080_10134"/>
<dbReference type="OrthoDB" id="4085246at2"/>
<dbReference type="EMBL" id="FMBA01000013">
    <property type="protein sequence ID" value="SCB96580.1"/>
    <property type="molecule type" value="Genomic_DNA"/>
</dbReference>
<dbReference type="RefSeq" id="WP_091121995.1">
    <property type="nucleotide sequence ID" value="NZ_FMBA01000013.1"/>
</dbReference>
<accession>A0A1C4API2</accession>
<dbReference type="SUPFAM" id="SSF52058">
    <property type="entry name" value="L domain-like"/>
    <property type="match status" value="1"/>
</dbReference>
<gene>
    <name evidence="1" type="ORF">GA0061080_10134</name>
</gene>
<name>A0A1C4API2_9GAMM</name>
<keyword evidence="2" id="KW-1185">Reference proteome</keyword>
<organism evidence="1 2">
    <name type="scientific">Gilliamella intestini</name>
    <dbReference type="NCBI Taxonomy" id="1798183"/>
    <lineage>
        <taxon>Bacteria</taxon>
        <taxon>Pseudomonadati</taxon>
        <taxon>Pseudomonadota</taxon>
        <taxon>Gammaproteobacteria</taxon>
        <taxon>Orbales</taxon>
        <taxon>Orbaceae</taxon>
        <taxon>Gilliamella</taxon>
    </lineage>
</organism>
<proteinExistence type="predicted"/>
<evidence type="ECO:0000313" key="1">
    <source>
        <dbReference type="EMBL" id="SCB96580.1"/>
    </source>
</evidence>
<dbReference type="Proteomes" id="UP000199698">
    <property type="component" value="Unassembled WGS sequence"/>
</dbReference>
<sequence length="289" mass="33841">MEEHIFNKNYFGRSYTFIQVNTEQKFDINYIRNNSIDGIVITTDDRNKKIHDIKMISNFKELRGLNLNSYCYGRLTDLSDFKKLEYLNFLGKTDSEIPFSSLESLWCVYLNYDKKSCKSVFDCKNLEYIFIDNYTSTSSKDFQKFEKAKRIGLIKSKVEEFNAIKNMPQLEHIGIGYNLKMESIKWLEDNNSLISVALQNCKNIKDWEKIGSLKKIEKLIIENCGELPTLSFLQRLTNIKEIRIIGTTSVKDGKIKEIMKIPQLNYLFIPVKKGYDITIQDLTTFNNKL</sequence>